<evidence type="ECO:0000313" key="1">
    <source>
        <dbReference type="EMBL" id="QHT65453.1"/>
    </source>
</evidence>
<keyword evidence="2" id="KW-1185">Reference proteome</keyword>
<dbReference type="AlphaFoldDB" id="A0A6C0GCA1"/>
<reference evidence="1 2" key="1">
    <citation type="submission" date="2020-01" db="EMBL/GenBank/DDBJ databases">
        <authorList>
            <person name="Kim M.K."/>
        </authorList>
    </citation>
    <scope>NUCLEOTIDE SEQUENCE [LARGE SCALE GENOMIC DNA]</scope>
    <source>
        <strain evidence="1 2">172606-1</strain>
    </source>
</reference>
<dbReference type="RefSeq" id="WP_162441540.1">
    <property type="nucleotide sequence ID" value="NZ_CP048222.1"/>
</dbReference>
<protein>
    <submittedName>
        <fullName evidence="1">Uncharacterized protein</fullName>
    </submittedName>
</protein>
<name>A0A6C0GCA1_9BACT</name>
<accession>A0A6C0GCA1</accession>
<proteinExistence type="predicted"/>
<dbReference type="KEGG" id="rhoz:GXP67_01560"/>
<gene>
    <name evidence="1" type="ORF">GXP67_01560</name>
</gene>
<dbReference type="EMBL" id="CP048222">
    <property type="protein sequence ID" value="QHT65453.1"/>
    <property type="molecule type" value="Genomic_DNA"/>
</dbReference>
<dbReference type="Proteomes" id="UP000480178">
    <property type="component" value="Chromosome"/>
</dbReference>
<organism evidence="1 2">
    <name type="scientific">Rhodocytophaga rosea</name>
    <dbReference type="NCBI Taxonomy" id="2704465"/>
    <lineage>
        <taxon>Bacteria</taxon>
        <taxon>Pseudomonadati</taxon>
        <taxon>Bacteroidota</taxon>
        <taxon>Cytophagia</taxon>
        <taxon>Cytophagales</taxon>
        <taxon>Rhodocytophagaceae</taxon>
        <taxon>Rhodocytophaga</taxon>
    </lineage>
</organism>
<sequence>MPKRGQSESFEPACVPVTKQKGSTNKACFTLEWLIVAQTSGLPTGQNRPHCFCTTLGTLS</sequence>
<evidence type="ECO:0000313" key="2">
    <source>
        <dbReference type="Proteomes" id="UP000480178"/>
    </source>
</evidence>